<evidence type="ECO:0000313" key="8">
    <source>
        <dbReference type="EMBL" id="ASA21162.1"/>
    </source>
</evidence>
<dbReference type="InterPro" id="IPR013325">
    <property type="entry name" value="RNA_pol_sigma_r2"/>
</dbReference>
<dbReference type="InterPro" id="IPR039425">
    <property type="entry name" value="RNA_pol_sigma-70-like"/>
</dbReference>
<dbReference type="OrthoDB" id="9782703at2"/>
<evidence type="ECO:0000256" key="3">
    <source>
        <dbReference type="ARBA" id="ARBA00023082"/>
    </source>
</evidence>
<feature type="domain" description="RNA polymerase sigma-70 region 2" evidence="6">
    <location>
        <begin position="28"/>
        <end position="92"/>
    </location>
</feature>
<evidence type="ECO:0000256" key="4">
    <source>
        <dbReference type="ARBA" id="ARBA00023125"/>
    </source>
</evidence>
<evidence type="ECO:0000313" key="9">
    <source>
        <dbReference type="Proteomes" id="UP000249890"/>
    </source>
</evidence>
<protein>
    <submittedName>
        <fullName evidence="8">RNA polymerase subunit sigma</fullName>
    </submittedName>
</protein>
<dbReference type="InterPro" id="IPR014284">
    <property type="entry name" value="RNA_pol_sigma-70_dom"/>
</dbReference>
<dbReference type="InterPro" id="IPR007630">
    <property type="entry name" value="RNA_pol_sigma70_r4"/>
</dbReference>
<dbReference type="SUPFAM" id="SSF88659">
    <property type="entry name" value="Sigma3 and sigma4 domains of RNA polymerase sigma factors"/>
    <property type="match status" value="1"/>
</dbReference>
<dbReference type="GO" id="GO:0003677">
    <property type="term" value="F:DNA binding"/>
    <property type="evidence" value="ECO:0007669"/>
    <property type="project" value="UniProtKB-KW"/>
</dbReference>
<dbReference type="PANTHER" id="PTHR43133:SF51">
    <property type="entry name" value="RNA POLYMERASE SIGMA FACTOR"/>
    <property type="match status" value="1"/>
</dbReference>
<dbReference type="AlphaFoldDB" id="A0A2Z2KJP1"/>
<evidence type="ECO:0000259" key="6">
    <source>
        <dbReference type="Pfam" id="PF04542"/>
    </source>
</evidence>
<dbReference type="RefSeq" id="WP_087915175.1">
    <property type="nucleotide sequence ID" value="NZ_CP021780.1"/>
</dbReference>
<gene>
    <name evidence="8" type="ORF">B9T62_10410</name>
</gene>
<dbReference type="PANTHER" id="PTHR43133">
    <property type="entry name" value="RNA POLYMERASE ECF-TYPE SIGMA FACTO"/>
    <property type="match status" value="1"/>
</dbReference>
<evidence type="ECO:0000259" key="7">
    <source>
        <dbReference type="Pfam" id="PF04545"/>
    </source>
</evidence>
<evidence type="ECO:0000256" key="2">
    <source>
        <dbReference type="ARBA" id="ARBA00023015"/>
    </source>
</evidence>
<dbReference type="Gene3D" id="1.10.1740.10">
    <property type="match status" value="1"/>
</dbReference>
<dbReference type="GO" id="GO:0006352">
    <property type="term" value="P:DNA-templated transcription initiation"/>
    <property type="evidence" value="ECO:0007669"/>
    <property type="project" value="InterPro"/>
</dbReference>
<dbReference type="InterPro" id="IPR007627">
    <property type="entry name" value="RNA_pol_sigma70_r2"/>
</dbReference>
<dbReference type="EMBL" id="CP021780">
    <property type="protein sequence ID" value="ASA21162.1"/>
    <property type="molecule type" value="Genomic_DNA"/>
</dbReference>
<keyword evidence="2" id="KW-0805">Transcription regulation</keyword>
<reference evidence="8 9" key="1">
    <citation type="submission" date="2017-06" db="EMBL/GenBank/DDBJ databases">
        <title>Complete genome sequence of Paenibacillus donghaensis KCTC 13049T isolated from East Sea sediment, South Korea.</title>
        <authorList>
            <person name="Jung B.K."/>
            <person name="Hong S.-J."/>
            <person name="Shin J.-H."/>
        </authorList>
    </citation>
    <scope>NUCLEOTIDE SEQUENCE [LARGE SCALE GENOMIC DNA]</scope>
    <source>
        <strain evidence="8 9">KCTC 13049</strain>
    </source>
</reference>
<sequence length="178" mass="21411">MALSETQMKRVILVNTRDETEFYDSIMLYREQLYSIAYSYLRSRNDALEAMQEMTCRAWTKRRTLKEPKAFKSWLIRILIYVCIDEQRRRKRVLPLVSENLEGLVMKPDSSRMEMLWALDQVKPKYRHVLLLKYYHDLTLSDIAAVLKKPEGTVKTWQHKGLNQLRGIMKNREEWNHE</sequence>
<keyword evidence="9" id="KW-1185">Reference proteome</keyword>
<keyword evidence="3" id="KW-0731">Sigma factor</keyword>
<dbReference type="Proteomes" id="UP000249890">
    <property type="component" value="Chromosome"/>
</dbReference>
<keyword evidence="4" id="KW-0238">DNA-binding</keyword>
<dbReference type="InterPro" id="IPR013324">
    <property type="entry name" value="RNA_pol_sigma_r3/r4-like"/>
</dbReference>
<dbReference type="GO" id="GO:0016987">
    <property type="term" value="F:sigma factor activity"/>
    <property type="evidence" value="ECO:0007669"/>
    <property type="project" value="UniProtKB-KW"/>
</dbReference>
<evidence type="ECO:0000256" key="1">
    <source>
        <dbReference type="ARBA" id="ARBA00010641"/>
    </source>
</evidence>
<dbReference type="KEGG" id="pdh:B9T62_10410"/>
<dbReference type="Pfam" id="PF04545">
    <property type="entry name" value="Sigma70_r4"/>
    <property type="match status" value="1"/>
</dbReference>
<dbReference type="Gene3D" id="1.10.10.10">
    <property type="entry name" value="Winged helix-like DNA-binding domain superfamily/Winged helix DNA-binding domain"/>
    <property type="match status" value="1"/>
</dbReference>
<dbReference type="NCBIfam" id="TIGR02937">
    <property type="entry name" value="sigma70-ECF"/>
    <property type="match status" value="1"/>
</dbReference>
<keyword evidence="5" id="KW-0804">Transcription</keyword>
<organism evidence="8 9">
    <name type="scientific">Paenibacillus donghaensis</name>
    <dbReference type="NCBI Taxonomy" id="414771"/>
    <lineage>
        <taxon>Bacteria</taxon>
        <taxon>Bacillati</taxon>
        <taxon>Bacillota</taxon>
        <taxon>Bacilli</taxon>
        <taxon>Bacillales</taxon>
        <taxon>Paenibacillaceae</taxon>
        <taxon>Paenibacillus</taxon>
    </lineage>
</organism>
<evidence type="ECO:0000256" key="5">
    <source>
        <dbReference type="ARBA" id="ARBA00023163"/>
    </source>
</evidence>
<dbReference type="InterPro" id="IPR036388">
    <property type="entry name" value="WH-like_DNA-bd_sf"/>
</dbReference>
<dbReference type="CDD" id="cd06171">
    <property type="entry name" value="Sigma70_r4"/>
    <property type="match status" value="1"/>
</dbReference>
<proteinExistence type="inferred from homology"/>
<accession>A0A2Z2KJP1</accession>
<feature type="domain" description="RNA polymerase sigma-70 region 4" evidence="7">
    <location>
        <begin position="118"/>
        <end position="166"/>
    </location>
</feature>
<comment type="similarity">
    <text evidence="1">Belongs to the sigma-70 factor family. ECF subfamily.</text>
</comment>
<dbReference type="SUPFAM" id="SSF88946">
    <property type="entry name" value="Sigma2 domain of RNA polymerase sigma factors"/>
    <property type="match status" value="1"/>
</dbReference>
<name>A0A2Z2KJP1_9BACL</name>
<dbReference type="Pfam" id="PF04542">
    <property type="entry name" value="Sigma70_r2"/>
    <property type="match status" value="1"/>
</dbReference>